<organism evidence="2 3">
    <name type="scientific">Amphritea opalescens</name>
    <dbReference type="NCBI Taxonomy" id="2490544"/>
    <lineage>
        <taxon>Bacteria</taxon>
        <taxon>Pseudomonadati</taxon>
        <taxon>Pseudomonadota</taxon>
        <taxon>Gammaproteobacteria</taxon>
        <taxon>Oceanospirillales</taxon>
        <taxon>Oceanospirillaceae</taxon>
        <taxon>Amphritea</taxon>
    </lineage>
</organism>
<dbReference type="SUPFAM" id="SSF69322">
    <property type="entry name" value="Tricorn protease domain 2"/>
    <property type="match status" value="1"/>
</dbReference>
<feature type="signal peptide" evidence="1">
    <location>
        <begin position="1"/>
        <end position="28"/>
    </location>
</feature>
<protein>
    <submittedName>
        <fullName evidence="2">DUF1513 domain-containing protein</fullName>
    </submittedName>
</protein>
<keyword evidence="1" id="KW-0732">Signal</keyword>
<name>A0A430KPR7_9GAMM</name>
<keyword evidence="3" id="KW-1185">Reference proteome</keyword>
<accession>A0A430KPR7</accession>
<gene>
    <name evidence="2" type="ORF">EH243_12460</name>
</gene>
<dbReference type="InterPro" id="IPR008311">
    <property type="entry name" value="UCP028101"/>
</dbReference>
<sequence length="375" mass="41397">METNRRRFCQLLGSAVLLPSLLSGPVFAGANKTTAKPLFASAAQDRDGNYHLYLIGEQGEILLDHPLQGRAHHTEAHPSVPLLACTARRPGRFIDIIDYREQRLVKRILAEEGRHFFGHSIFTEDGRWLVTTENELSTGQGRVVVRSLADDYAIIADYPSHGIGPHELTQQPDSDVLVVANGGILTHPDHGREKLNLDSMQPSLVRLDLHSGELLEERMLPKEQHQLSIRHIDTNAEGITAIALQYQGNIGDNPPLVAIHQPHQPITLLQAPEAINIAMKGYCGSVRCDHSGRYAAVSAPRGDLISFWDLEQQTFISSIKSRDGCGLTATTHNGEFIISAGTGRCLQHNLDTGHTRRLQQTVKTAWDNHMTSIPS</sequence>
<dbReference type="EMBL" id="RQXW01000010">
    <property type="protein sequence ID" value="RTE65470.1"/>
    <property type="molecule type" value="Genomic_DNA"/>
</dbReference>
<reference evidence="2 3" key="1">
    <citation type="submission" date="2018-11" db="EMBL/GenBank/DDBJ databases">
        <title>The draft genome sequence of Amphritea opalescens ANRC-JH13T.</title>
        <authorList>
            <person name="Fang Z."/>
            <person name="Zhang Y."/>
            <person name="Han X."/>
        </authorList>
    </citation>
    <scope>NUCLEOTIDE SEQUENCE [LARGE SCALE GENOMIC DNA]</scope>
    <source>
        <strain evidence="2 3">ANRC-JH13</strain>
    </source>
</reference>
<dbReference type="OrthoDB" id="5624218at2"/>
<feature type="chain" id="PRO_5019463444" evidence="1">
    <location>
        <begin position="29"/>
        <end position="375"/>
    </location>
</feature>
<dbReference type="Pfam" id="PF07433">
    <property type="entry name" value="DUF1513"/>
    <property type="match status" value="1"/>
</dbReference>
<dbReference type="PIRSF" id="PIRSF028101">
    <property type="entry name" value="UCP028101"/>
    <property type="match status" value="1"/>
</dbReference>
<dbReference type="RefSeq" id="WP_126158997.1">
    <property type="nucleotide sequence ID" value="NZ_RQXW01000010.1"/>
</dbReference>
<evidence type="ECO:0000313" key="3">
    <source>
        <dbReference type="Proteomes" id="UP000283087"/>
    </source>
</evidence>
<dbReference type="Proteomes" id="UP000283087">
    <property type="component" value="Unassembled WGS sequence"/>
</dbReference>
<dbReference type="AlphaFoldDB" id="A0A430KPR7"/>
<evidence type="ECO:0000313" key="2">
    <source>
        <dbReference type="EMBL" id="RTE65470.1"/>
    </source>
</evidence>
<comment type="caution">
    <text evidence="2">The sequence shown here is derived from an EMBL/GenBank/DDBJ whole genome shotgun (WGS) entry which is preliminary data.</text>
</comment>
<evidence type="ECO:0000256" key="1">
    <source>
        <dbReference type="SAM" id="SignalP"/>
    </source>
</evidence>
<proteinExistence type="predicted"/>